<organism evidence="3 4">
    <name type="scientific">Trifolium subterraneum</name>
    <name type="common">Subterranean clover</name>
    <dbReference type="NCBI Taxonomy" id="3900"/>
    <lineage>
        <taxon>Eukaryota</taxon>
        <taxon>Viridiplantae</taxon>
        <taxon>Streptophyta</taxon>
        <taxon>Embryophyta</taxon>
        <taxon>Tracheophyta</taxon>
        <taxon>Spermatophyta</taxon>
        <taxon>Magnoliopsida</taxon>
        <taxon>eudicotyledons</taxon>
        <taxon>Gunneridae</taxon>
        <taxon>Pentapetalae</taxon>
        <taxon>rosids</taxon>
        <taxon>fabids</taxon>
        <taxon>Fabales</taxon>
        <taxon>Fabaceae</taxon>
        <taxon>Papilionoideae</taxon>
        <taxon>50 kb inversion clade</taxon>
        <taxon>NPAAA clade</taxon>
        <taxon>Hologalegina</taxon>
        <taxon>IRL clade</taxon>
        <taxon>Trifolieae</taxon>
        <taxon>Trifolium</taxon>
    </lineage>
</organism>
<proteinExistence type="predicted"/>
<dbReference type="FunFam" id="3.40.50.10140:FF:000007">
    <property type="entry name" value="Disease resistance protein (TIR-NBS-LRR class)"/>
    <property type="match status" value="1"/>
</dbReference>
<evidence type="ECO:0000313" key="3">
    <source>
        <dbReference type="EMBL" id="GAU40066.1"/>
    </source>
</evidence>
<dbReference type="PROSITE" id="PS50104">
    <property type="entry name" value="TIR"/>
    <property type="match status" value="2"/>
</dbReference>
<accession>A0A2Z6N8D2</accession>
<evidence type="ECO:0000313" key="4">
    <source>
        <dbReference type="Proteomes" id="UP000242715"/>
    </source>
</evidence>
<feature type="domain" description="TIR" evidence="2">
    <location>
        <begin position="198"/>
        <end position="367"/>
    </location>
</feature>
<name>A0A2Z6N8D2_TRISU</name>
<feature type="domain" description="TIR" evidence="2">
    <location>
        <begin position="30"/>
        <end position="197"/>
    </location>
</feature>
<dbReference type="PANTHER" id="PTHR32009:SF145">
    <property type="entry name" value="NB-ARC DOMAIN PROTEIN"/>
    <property type="match status" value="1"/>
</dbReference>
<dbReference type="OrthoDB" id="6160824at2759"/>
<evidence type="ECO:0000256" key="1">
    <source>
        <dbReference type="ARBA" id="ARBA00023027"/>
    </source>
</evidence>
<dbReference type="AlphaFoldDB" id="A0A2Z6N8D2"/>
<dbReference type="Gene3D" id="3.40.50.10140">
    <property type="entry name" value="Toll/interleukin-1 receptor homology (TIR) domain"/>
    <property type="match status" value="2"/>
</dbReference>
<reference evidence="4" key="1">
    <citation type="journal article" date="2017" name="Front. Plant Sci.">
        <title>Climate Clever Clovers: New Paradigm to Reduce the Environmental Footprint of Ruminants by Breeding Low Methanogenic Forages Utilizing Haplotype Variation.</title>
        <authorList>
            <person name="Kaur P."/>
            <person name="Appels R."/>
            <person name="Bayer P.E."/>
            <person name="Keeble-Gagnere G."/>
            <person name="Wang J."/>
            <person name="Hirakawa H."/>
            <person name="Shirasawa K."/>
            <person name="Vercoe P."/>
            <person name="Stefanova K."/>
            <person name="Durmic Z."/>
            <person name="Nichols P."/>
            <person name="Revell C."/>
            <person name="Isobe S.N."/>
            <person name="Edwards D."/>
            <person name="Erskine W."/>
        </authorList>
    </citation>
    <scope>NUCLEOTIDE SEQUENCE [LARGE SCALE GENOMIC DNA]</scope>
    <source>
        <strain evidence="4">cv. Daliak</strain>
    </source>
</reference>
<protein>
    <recommendedName>
        <fullName evidence="2">TIR domain-containing protein</fullName>
    </recommendedName>
</protein>
<dbReference type="InterPro" id="IPR000157">
    <property type="entry name" value="TIR_dom"/>
</dbReference>
<dbReference type="SUPFAM" id="SSF52200">
    <property type="entry name" value="Toll/Interleukin receptor TIR domain"/>
    <property type="match status" value="2"/>
</dbReference>
<keyword evidence="4" id="KW-1185">Reference proteome</keyword>
<dbReference type="SMART" id="SM00255">
    <property type="entry name" value="TIR"/>
    <property type="match status" value="2"/>
</dbReference>
<dbReference type="InterPro" id="IPR035897">
    <property type="entry name" value="Toll_tir_struct_dom_sf"/>
</dbReference>
<dbReference type="Pfam" id="PF01582">
    <property type="entry name" value="TIR"/>
    <property type="match status" value="2"/>
</dbReference>
<evidence type="ECO:0000259" key="2">
    <source>
        <dbReference type="PROSITE" id="PS50104"/>
    </source>
</evidence>
<dbReference type="EMBL" id="DF973788">
    <property type="protein sequence ID" value="GAU40066.1"/>
    <property type="molecule type" value="Genomic_DNA"/>
</dbReference>
<sequence length="384" mass="44623">MDVNVMANEEVISITADEDQLNLPMSYESYEYDVFVCFRGPDTRHTFTATLHNALRRNRFKTYMDDGGFKVGDQISITLSKALKASRILIVVLSENFAESTYCLQELAQILENKKTKNQHIIPIFYGVDPREVRHQKGRFGESFTHQKCRFGDSEKLQKWKYALSEVADFRGWGFEPGYGYEYKLIERIVQEVASILPRYNVFLSFSDGTRYSFTDYLYNALDREGFKTFRKDERREDVNQISQDPIAAIAKSRLSIIVFCKNYAYSSLCLDELVTILDFMKNKNQIVWPIFYKVEPSCIRHQKNSYGKAMIKHESRLGKDSEKVKTWRSALFEVANLKGWHLKFGTHNRRLPNAQAHKQETSQNALDHTAGDFKCSSTKARDF</sequence>
<keyword evidence="1" id="KW-0520">NAD</keyword>
<dbReference type="Proteomes" id="UP000242715">
    <property type="component" value="Unassembled WGS sequence"/>
</dbReference>
<dbReference type="GO" id="GO:0007165">
    <property type="term" value="P:signal transduction"/>
    <property type="evidence" value="ECO:0007669"/>
    <property type="project" value="InterPro"/>
</dbReference>
<dbReference type="PANTHER" id="PTHR32009">
    <property type="entry name" value="TMV RESISTANCE PROTEIN N-LIKE"/>
    <property type="match status" value="1"/>
</dbReference>
<gene>
    <name evidence="3" type="ORF">TSUD_258590</name>
</gene>